<evidence type="ECO:0000256" key="1">
    <source>
        <dbReference type="ARBA" id="ARBA00003878"/>
    </source>
</evidence>
<dbReference type="PROSITE" id="PS50262">
    <property type="entry name" value="G_PROTEIN_RECEP_F1_2"/>
    <property type="match status" value="1"/>
</dbReference>
<feature type="transmembrane region" description="Helical" evidence="13">
    <location>
        <begin position="50"/>
        <end position="70"/>
    </location>
</feature>
<proteinExistence type="inferred from homology"/>
<feature type="transmembrane region" description="Helical" evidence="13">
    <location>
        <begin position="6"/>
        <end position="29"/>
    </location>
</feature>
<dbReference type="PRINTS" id="PR01534">
    <property type="entry name" value="VOMERONASL1R"/>
</dbReference>
<dbReference type="GO" id="GO:0019236">
    <property type="term" value="P:response to pheromone"/>
    <property type="evidence" value="ECO:0007669"/>
    <property type="project" value="UniProtKB-KW"/>
</dbReference>
<dbReference type="GO" id="GO:0005886">
    <property type="term" value="C:plasma membrane"/>
    <property type="evidence" value="ECO:0000318"/>
    <property type="project" value="GO_Central"/>
</dbReference>
<dbReference type="Ensembl" id="ENSMODT00000079874.1">
    <property type="protein sequence ID" value="ENSMODP00000046355.1"/>
    <property type="gene ID" value="ENSMODG00000043556.1"/>
</dbReference>
<reference evidence="15 16" key="1">
    <citation type="journal article" date="2007" name="Nature">
        <title>Genome of the marsupial Monodelphis domestica reveals innovation in non-coding sequences.</title>
        <authorList>
            <person name="Mikkelsen T.S."/>
            <person name="Wakefield M.J."/>
            <person name="Aken B."/>
            <person name="Amemiya C.T."/>
            <person name="Chang J.L."/>
            <person name="Duke S."/>
            <person name="Garber M."/>
            <person name="Gentles A.J."/>
            <person name="Goodstadt L."/>
            <person name="Heger A."/>
            <person name="Jurka J."/>
            <person name="Kamal M."/>
            <person name="Mauceli E."/>
            <person name="Searle S.M."/>
            <person name="Sharpe T."/>
            <person name="Baker M.L."/>
            <person name="Batzer M.A."/>
            <person name="Benos P.V."/>
            <person name="Belov K."/>
            <person name="Clamp M."/>
            <person name="Cook A."/>
            <person name="Cuff J."/>
            <person name="Das R."/>
            <person name="Davidow L."/>
            <person name="Deakin J.E."/>
            <person name="Fazzari M.J."/>
            <person name="Glass J.L."/>
            <person name="Grabherr M."/>
            <person name="Greally J.M."/>
            <person name="Gu W."/>
            <person name="Hore T.A."/>
            <person name="Huttley G.A."/>
            <person name="Kleber M."/>
            <person name="Jirtle R.L."/>
            <person name="Koina E."/>
            <person name="Lee J.T."/>
            <person name="Mahony S."/>
            <person name="Marra M.A."/>
            <person name="Miller R.D."/>
            <person name="Nicholls R.D."/>
            <person name="Oda M."/>
            <person name="Papenfuss A.T."/>
            <person name="Parra Z.E."/>
            <person name="Pollock D.D."/>
            <person name="Ray D.A."/>
            <person name="Schein J.E."/>
            <person name="Speed T.P."/>
            <person name="Thompson K."/>
            <person name="VandeBerg J.L."/>
            <person name="Wade C.M."/>
            <person name="Walker J.A."/>
            <person name="Waters P.D."/>
            <person name="Webber C."/>
            <person name="Weidman J.R."/>
            <person name="Xie X."/>
            <person name="Zody M.C."/>
            <person name="Baldwin J."/>
            <person name="Abdouelleil A."/>
            <person name="Abdulkadir J."/>
            <person name="Abebe A."/>
            <person name="Abera B."/>
            <person name="Abreu J."/>
            <person name="Acer S.C."/>
            <person name="Aftuck L."/>
            <person name="Alexander A."/>
            <person name="An P."/>
            <person name="Anderson E."/>
            <person name="Anderson S."/>
            <person name="Arachi H."/>
            <person name="Azer M."/>
            <person name="Bachantsang P."/>
            <person name="Barry A."/>
            <person name="Bayul T."/>
            <person name="Berlin A."/>
            <person name="Bessette D."/>
            <person name="Bloom T."/>
            <person name="Bloom T."/>
            <person name="Boguslavskiy L."/>
            <person name="Bonnet C."/>
            <person name="Boukhgalter B."/>
            <person name="Bourzgui I."/>
            <person name="Brown A."/>
            <person name="Cahill P."/>
            <person name="Channer S."/>
            <person name="Cheshatsang Y."/>
            <person name="Chuda L."/>
            <person name="Citroen M."/>
            <person name="Collymore A."/>
            <person name="Cooke P."/>
            <person name="Costello M."/>
            <person name="D'Aco K."/>
            <person name="Daza R."/>
            <person name="De Haan G."/>
            <person name="DeGray S."/>
            <person name="DeMaso C."/>
            <person name="Dhargay N."/>
            <person name="Dooley K."/>
            <person name="Dooley E."/>
            <person name="Doricent M."/>
            <person name="Dorje P."/>
            <person name="Dorjee K."/>
            <person name="Dupes A."/>
            <person name="Elong R."/>
            <person name="Falk J."/>
            <person name="Farina A."/>
            <person name="Faro S."/>
            <person name="Ferguson D."/>
            <person name="Fisher S."/>
            <person name="Foley C.D."/>
            <person name="Franke A."/>
            <person name="Friedrich D."/>
            <person name="Gadbois L."/>
            <person name="Gearin G."/>
            <person name="Gearin C.R."/>
            <person name="Giannoukos G."/>
            <person name="Goode T."/>
            <person name="Graham J."/>
            <person name="Grandbois E."/>
            <person name="Grewal S."/>
            <person name="Gyaltsen K."/>
            <person name="Hafez N."/>
            <person name="Hagos B."/>
            <person name="Hall J."/>
            <person name="Henson C."/>
            <person name="Hollinger A."/>
            <person name="Honan T."/>
            <person name="Huard M.D."/>
            <person name="Hughes L."/>
            <person name="Hurhula B."/>
            <person name="Husby M.E."/>
            <person name="Kamat A."/>
            <person name="Kanga B."/>
            <person name="Kashin S."/>
            <person name="Khazanovich D."/>
            <person name="Kisner P."/>
            <person name="Lance K."/>
            <person name="Lara M."/>
            <person name="Lee W."/>
            <person name="Lennon N."/>
            <person name="Letendre F."/>
            <person name="LeVine R."/>
            <person name="Lipovsky A."/>
            <person name="Liu X."/>
            <person name="Liu J."/>
            <person name="Liu S."/>
            <person name="Lokyitsang T."/>
            <person name="Lokyitsang Y."/>
            <person name="Lubonja R."/>
            <person name="Lui A."/>
            <person name="MacDonald P."/>
            <person name="Magnisalis V."/>
            <person name="Maru K."/>
            <person name="Matthews C."/>
            <person name="McCusker W."/>
            <person name="McDonough S."/>
            <person name="Mehta T."/>
            <person name="Meldrim J."/>
            <person name="Meneus L."/>
            <person name="Mihai O."/>
            <person name="Mihalev A."/>
            <person name="Mihova T."/>
            <person name="Mittelman R."/>
            <person name="Mlenga V."/>
            <person name="Montmayeur A."/>
            <person name="Mulrain L."/>
            <person name="Navidi A."/>
            <person name="Naylor J."/>
            <person name="Negash T."/>
            <person name="Nguyen T."/>
            <person name="Nguyen N."/>
            <person name="Nicol R."/>
            <person name="Norbu C."/>
            <person name="Norbu N."/>
            <person name="Novod N."/>
            <person name="O'Neill B."/>
            <person name="Osman S."/>
            <person name="Markiewicz E."/>
            <person name="Oyono O.L."/>
            <person name="Patti C."/>
            <person name="Phunkhang P."/>
            <person name="Pierre F."/>
            <person name="Priest M."/>
            <person name="Raghuraman S."/>
            <person name="Rege F."/>
            <person name="Reyes R."/>
            <person name="Rise C."/>
            <person name="Rogov P."/>
            <person name="Ross K."/>
            <person name="Ryan E."/>
            <person name="Settipalli S."/>
            <person name="Shea T."/>
            <person name="Sherpa N."/>
            <person name="Shi L."/>
            <person name="Shih D."/>
            <person name="Sparrow T."/>
            <person name="Spaulding J."/>
            <person name="Stalker J."/>
            <person name="Stange-Thomann N."/>
            <person name="Stavropoulos S."/>
            <person name="Stone C."/>
            <person name="Strader C."/>
            <person name="Tesfaye S."/>
            <person name="Thomson T."/>
            <person name="Thoulutsang Y."/>
            <person name="Thoulutsang D."/>
            <person name="Topham K."/>
            <person name="Topping I."/>
            <person name="Tsamla T."/>
            <person name="Vassiliev H."/>
            <person name="Vo A."/>
            <person name="Wangchuk T."/>
            <person name="Wangdi T."/>
            <person name="Weiand M."/>
            <person name="Wilkinson J."/>
            <person name="Wilson A."/>
            <person name="Yadav S."/>
            <person name="Young G."/>
            <person name="Yu Q."/>
            <person name="Zembek L."/>
            <person name="Zhong D."/>
            <person name="Zimmer A."/>
            <person name="Zwirko Z."/>
            <person name="Jaffe D.B."/>
            <person name="Alvarez P."/>
            <person name="Brockman W."/>
            <person name="Butler J."/>
            <person name="Chin C."/>
            <person name="Gnerre S."/>
            <person name="MacCallum I."/>
            <person name="Graves J.A."/>
            <person name="Ponting C.P."/>
            <person name="Breen M."/>
            <person name="Samollow P.B."/>
            <person name="Lander E.S."/>
            <person name="Lindblad-Toh K."/>
        </authorList>
    </citation>
    <scope>NUCLEOTIDE SEQUENCE [LARGE SCALE GENOMIC DNA]</scope>
</reference>
<evidence type="ECO:0000259" key="14">
    <source>
        <dbReference type="PROSITE" id="PS50262"/>
    </source>
</evidence>
<dbReference type="InterPro" id="IPR017452">
    <property type="entry name" value="GPCR_Rhodpsn_7TM"/>
</dbReference>
<dbReference type="OMA" id="FITIHRI"/>
<dbReference type="PANTHER" id="PTHR24062">
    <property type="entry name" value="VOMERONASAL TYPE-1 RECEPTOR"/>
    <property type="match status" value="1"/>
</dbReference>
<dbReference type="SUPFAM" id="SSF81321">
    <property type="entry name" value="Family A G protein-coupled receptor-like"/>
    <property type="match status" value="1"/>
</dbReference>
<evidence type="ECO:0000256" key="2">
    <source>
        <dbReference type="ARBA" id="ARBA00004651"/>
    </source>
</evidence>
<feature type="transmembrane region" description="Helical" evidence="13">
    <location>
        <begin position="180"/>
        <end position="207"/>
    </location>
</feature>
<feature type="transmembrane region" description="Helical" evidence="13">
    <location>
        <begin position="265"/>
        <end position="286"/>
    </location>
</feature>
<dbReference type="FunFam" id="1.20.1070.10:FF:000033">
    <property type="entry name" value="Vomeronasal type-1 receptor"/>
    <property type="match status" value="1"/>
</dbReference>
<dbReference type="GeneID" id="100312337"/>
<dbReference type="Gene3D" id="1.20.1070.10">
    <property type="entry name" value="Rhodopsin 7-helix transmembrane proteins"/>
    <property type="match status" value="1"/>
</dbReference>
<dbReference type="Proteomes" id="UP000002280">
    <property type="component" value="Chromosome 5"/>
</dbReference>
<dbReference type="GO" id="GO:0007606">
    <property type="term" value="P:sensory perception of chemical stimulus"/>
    <property type="evidence" value="ECO:0007669"/>
    <property type="project" value="UniProtKB-ARBA"/>
</dbReference>
<evidence type="ECO:0000256" key="9">
    <source>
        <dbReference type="ARBA" id="ARBA00023136"/>
    </source>
</evidence>
<dbReference type="GeneTree" id="ENSGT00960000186612"/>
<evidence type="ECO:0000256" key="13">
    <source>
        <dbReference type="RuleBase" id="RU364061"/>
    </source>
</evidence>
<dbReference type="OrthoDB" id="9935175at2759"/>
<feature type="transmembrane region" description="Helical" evidence="13">
    <location>
        <begin position="234"/>
        <end position="259"/>
    </location>
</feature>
<evidence type="ECO:0000256" key="12">
    <source>
        <dbReference type="ARBA" id="ARBA00023224"/>
    </source>
</evidence>
<evidence type="ECO:0000256" key="4">
    <source>
        <dbReference type="ARBA" id="ARBA00022475"/>
    </source>
</evidence>
<evidence type="ECO:0000256" key="3">
    <source>
        <dbReference type="ARBA" id="ARBA00010663"/>
    </source>
</evidence>
<organism evidence="15 16">
    <name type="scientific">Monodelphis domestica</name>
    <name type="common">Gray short-tailed opossum</name>
    <dbReference type="NCBI Taxonomy" id="13616"/>
    <lineage>
        <taxon>Eukaryota</taxon>
        <taxon>Metazoa</taxon>
        <taxon>Chordata</taxon>
        <taxon>Craniata</taxon>
        <taxon>Vertebrata</taxon>
        <taxon>Euteleostomi</taxon>
        <taxon>Mammalia</taxon>
        <taxon>Metatheria</taxon>
        <taxon>Didelphimorphia</taxon>
        <taxon>Didelphidae</taxon>
        <taxon>Monodelphis</taxon>
    </lineage>
</organism>
<keyword evidence="4 13" id="KW-1003">Cell membrane</keyword>
<keyword evidence="7 13" id="KW-1133">Transmembrane helix</keyword>
<comment type="subcellular location">
    <subcellularLocation>
        <location evidence="2 13">Cell membrane</location>
        <topology evidence="2 13">Multi-pass membrane protein</topology>
    </subcellularLocation>
</comment>
<gene>
    <name evidence="15" type="primary">monDomV1R1264</name>
</gene>
<name>A0A5F8GFQ5_MONDO</name>
<dbReference type="InParanoid" id="A0A5F8GFQ5"/>
<dbReference type="KEGG" id="mdo:100312337"/>
<evidence type="ECO:0000256" key="6">
    <source>
        <dbReference type="ARBA" id="ARBA00022692"/>
    </source>
</evidence>
<dbReference type="CTD" id="100312337"/>
<feature type="transmembrane region" description="Helical" evidence="13">
    <location>
        <begin position="131"/>
        <end position="153"/>
    </location>
</feature>
<evidence type="ECO:0000256" key="5">
    <source>
        <dbReference type="ARBA" id="ARBA00022507"/>
    </source>
</evidence>
<keyword evidence="16" id="KW-1185">Reference proteome</keyword>
<keyword evidence="5 13" id="KW-0589">Pheromone response</keyword>
<evidence type="ECO:0000256" key="8">
    <source>
        <dbReference type="ARBA" id="ARBA00023040"/>
    </source>
</evidence>
<keyword evidence="9 13" id="KW-0472">Membrane</keyword>
<accession>A0A5F8GFQ5</accession>
<keyword evidence="10 13" id="KW-0675">Receptor</keyword>
<evidence type="ECO:0000256" key="7">
    <source>
        <dbReference type="ARBA" id="ARBA00022989"/>
    </source>
</evidence>
<protein>
    <recommendedName>
        <fullName evidence="13">Vomeronasal type-1 receptor</fullName>
    </recommendedName>
</protein>
<keyword evidence="6 13" id="KW-0812">Transmembrane</keyword>
<feature type="domain" description="G-protein coupled receptors family 1 profile" evidence="14">
    <location>
        <begin position="22"/>
        <end position="285"/>
    </location>
</feature>
<dbReference type="GO" id="GO:0005550">
    <property type="term" value="F:pheromone binding"/>
    <property type="evidence" value="ECO:0000318"/>
    <property type="project" value="GO_Central"/>
</dbReference>
<evidence type="ECO:0000256" key="11">
    <source>
        <dbReference type="ARBA" id="ARBA00023180"/>
    </source>
</evidence>
<keyword evidence="12 13" id="KW-0807">Transducer</keyword>
<dbReference type="GO" id="GO:0016503">
    <property type="term" value="F:pheromone receptor activity"/>
    <property type="evidence" value="ECO:0007669"/>
    <property type="project" value="InterPro"/>
</dbReference>
<dbReference type="InterPro" id="IPR004072">
    <property type="entry name" value="Vmron_rcpt_1"/>
</dbReference>
<keyword evidence="11" id="KW-0325">Glycoprotein</keyword>
<dbReference type="Pfam" id="PF03402">
    <property type="entry name" value="V1R"/>
    <property type="match status" value="1"/>
</dbReference>
<sequence length="298" mass="34405">MMTYNEILGIVHLQVAGIGLLGNCIILFLNIQNFITIHRIKPKNQIISHLAFSNIILLLFGGITNGTRIWRLKCLLEELGIRIITYWQTMGRGLSLGSTCLLSAFQAITISPNKSRWEQLKIRSPKCITQCILLCWVFNLLLDMIVFFCPITPQNSTDSKYGCNTGYRILDINNENHVKIRMISCVHDCFFLCLMTCSSVYMVVILYRHKRHVNHIHKNNRSIKILPETRATQMILLLVSAFVLFNIFSPVFMLYMFYFKNQNTWIIPTSVFLSLAYPTDSPFLLISINNRIPKTYVL</sequence>
<comment type="function">
    <text evidence="1">Putative pheromone receptor.</text>
</comment>
<comment type="similarity">
    <text evidence="3 13">Belongs to the G-protein coupled receptor 1 family.</text>
</comment>
<evidence type="ECO:0000313" key="15">
    <source>
        <dbReference type="Ensembl" id="ENSMODP00000046355.1"/>
    </source>
</evidence>
<keyword evidence="8 13" id="KW-0297">G-protein coupled receptor</keyword>
<reference evidence="15" key="2">
    <citation type="submission" date="2025-08" db="UniProtKB">
        <authorList>
            <consortium name="Ensembl"/>
        </authorList>
    </citation>
    <scope>IDENTIFICATION</scope>
</reference>
<evidence type="ECO:0000256" key="10">
    <source>
        <dbReference type="ARBA" id="ARBA00023170"/>
    </source>
</evidence>
<reference evidence="15" key="3">
    <citation type="submission" date="2025-09" db="UniProtKB">
        <authorList>
            <consortium name="Ensembl"/>
        </authorList>
    </citation>
    <scope>IDENTIFICATION</scope>
</reference>
<dbReference type="AlphaFoldDB" id="A0A5F8GFQ5"/>
<evidence type="ECO:0000313" key="16">
    <source>
        <dbReference type="Proteomes" id="UP000002280"/>
    </source>
</evidence>